<reference evidence="2" key="1">
    <citation type="journal article" date="2020" name="G3 (Bethesda)">
        <title>High-Quality Assemblies for Three Invasive Social Wasps from the &lt;i&gt;Vespula&lt;/i&gt; Genus.</title>
        <authorList>
            <person name="Harrop T.W.R."/>
            <person name="Guhlin J."/>
            <person name="McLaughlin G.M."/>
            <person name="Permina E."/>
            <person name="Stockwell P."/>
            <person name="Gilligan J."/>
            <person name="Le Lec M.F."/>
            <person name="Gruber M.A.M."/>
            <person name="Quinn O."/>
            <person name="Lovegrove M."/>
            <person name="Duncan E.J."/>
            <person name="Remnant E.J."/>
            <person name="Van Eeckhoven J."/>
            <person name="Graham B."/>
            <person name="Knapp R.A."/>
            <person name="Langford K.W."/>
            <person name="Kronenberg Z."/>
            <person name="Press M.O."/>
            <person name="Eacker S.M."/>
            <person name="Wilson-Rankin E.E."/>
            <person name="Purcell J."/>
            <person name="Lester P.J."/>
            <person name="Dearden P.K."/>
        </authorList>
    </citation>
    <scope>NUCLEOTIDE SEQUENCE</scope>
    <source>
        <strain evidence="2">Marl-1</strain>
    </source>
</reference>
<sequence length="114" mass="12175">MPALPLAASSNGYRANSSPSNKDDILTTHIYVVNASSKDSLGKAESPCLPTASALQSPGTYLLLSRSRHPIAKHMDKLVSCAAWRVAREGSGERERGEGQGQGETTRHASRVQE</sequence>
<protein>
    <submittedName>
        <fullName evidence="2">Uncharacterized protein</fullName>
    </submittedName>
</protein>
<organism evidence="2 3">
    <name type="scientific">Vespula vulgaris</name>
    <name type="common">Yellow jacket</name>
    <name type="synonym">Wasp</name>
    <dbReference type="NCBI Taxonomy" id="7454"/>
    <lineage>
        <taxon>Eukaryota</taxon>
        <taxon>Metazoa</taxon>
        <taxon>Ecdysozoa</taxon>
        <taxon>Arthropoda</taxon>
        <taxon>Hexapoda</taxon>
        <taxon>Insecta</taxon>
        <taxon>Pterygota</taxon>
        <taxon>Neoptera</taxon>
        <taxon>Endopterygota</taxon>
        <taxon>Hymenoptera</taxon>
        <taxon>Apocrita</taxon>
        <taxon>Aculeata</taxon>
        <taxon>Vespoidea</taxon>
        <taxon>Vespidae</taxon>
        <taxon>Vespinae</taxon>
        <taxon>Vespula</taxon>
    </lineage>
</organism>
<name>A0A834N146_VESVU</name>
<feature type="compositionally biased region" description="Polar residues" evidence="1">
    <location>
        <begin position="8"/>
        <end position="20"/>
    </location>
</feature>
<feature type="compositionally biased region" description="Basic and acidic residues" evidence="1">
    <location>
        <begin position="105"/>
        <end position="114"/>
    </location>
</feature>
<accession>A0A834N146</accession>
<dbReference type="Proteomes" id="UP000614350">
    <property type="component" value="Unassembled WGS sequence"/>
</dbReference>
<evidence type="ECO:0000256" key="1">
    <source>
        <dbReference type="SAM" id="MobiDB-lite"/>
    </source>
</evidence>
<comment type="caution">
    <text evidence="2">The sequence shown here is derived from an EMBL/GenBank/DDBJ whole genome shotgun (WGS) entry which is preliminary data.</text>
</comment>
<dbReference type="AlphaFoldDB" id="A0A834N146"/>
<dbReference type="EMBL" id="JACSEA010000010">
    <property type="protein sequence ID" value="KAF7391174.1"/>
    <property type="molecule type" value="Genomic_DNA"/>
</dbReference>
<feature type="region of interest" description="Disordered" evidence="1">
    <location>
        <begin position="1"/>
        <end position="21"/>
    </location>
</feature>
<feature type="region of interest" description="Disordered" evidence="1">
    <location>
        <begin position="88"/>
        <end position="114"/>
    </location>
</feature>
<keyword evidence="3" id="KW-1185">Reference proteome</keyword>
<proteinExistence type="predicted"/>
<evidence type="ECO:0000313" key="2">
    <source>
        <dbReference type="EMBL" id="KAF7391174.1"/>
    </source>
</evidence>
<evidence type="ECO:0000313" key="3">
    <source>
        <dbReference type="Proteomes" id="UP000614350"/>
    </source>
</evidence>
<feature type="compositionally biased region" description="Basic and acidic residues" evidence="1">
    <location>
        <begin position="88"/>
        <end position="98"/>
    </location>
</feature>
<gene>
    <name evidence="2" type="ORF">HZH66_009654</name>
</gene>